<comment type="caution">
    <text evidence="2">The sequence shown here is derived from an EMBL/GenBank/DDBJ whole genome shotgun (WGS) entry which is preliminary data.</text>
</comment>
<organism evidence="2 5">
    <name type="scientific">Bifidobacterium longum</name>
    <dbReference type="NCBI Taxonomy" id="216816"/>
    <lineage>
        <taxon>Bacteria</taxon>
        <taxon>Bacillati</taxon>
        <taxon>Actinomycetota</taxon>
        <taxon>Actinomycetes</taxon>
        <taxon>Bifidobacteriales</taxon>
        <taxon>Bifidobacteriaceae</taxon>
        <taxon>Bifidobacterium</taxon>
    </lineage>
</organism>
<evidence type="ECO:0000313" key="5">
    <source>
        <dbReference type="Proteomes" id="UP000478746"/>
    </source>
</evidence>
<feature type="compositionally biased region" description="Low complexity" evidence="1">
    <location>
        <begin position="18"/>
        <end position="29"/>
    </location>
</feature>
<dbReference type="Proteomes" id="UP000461165">
    <property type="component" value="Unassembled WGS sequence"/>
</dbReference>
<dbReference type="Proteomes" id="UP000478746">
    <property type="component" value="Unassembled WGS sequence"/>
</dbReference>
<reference evidence="4 5" key="1">
    <citation type="journal article" date="2019" name="Nat. Med.">
        <title>A library of human gut bacterial isolates paired with longitudinal multiomics data enables mechanistic microbiome research.</title>
        <authorList>
            <person name="Poyet M."/>
            <person name="Groussin M."/>
            <person name="Gibbons S.M."/>
            <person name="Avila-Pacheco J."/>
            <person name="Jiang X."/>
            <person name="Kearney S.M."/>
            <person name="Perrotta A.R."/>
            <person name="Berdy B."/>
            <person name="Zhao S."/>
            <person name="Lieberman T.D."/>
            <person name="Swanson P.K."/>
            <person name="Smith M."/>
            <person name="Roesemann S."/>
            <person name="Alexander J.E."/>
            <person name="Rich S.A."/>
            <person name="Livny J."/>
            <person name="Vlamakis H."/>
            <person name="Clish C."/>
            <person name="Bullock K."/>
            <person name="Deik A."/>
            <person name="Scott J."/>
            <person name="Pierce K.A."/>
            <person name="Xavier R.J."/>
            <person name="Alm E.J."/>
        </authorList>
    </citation>
    <scope>NUCLEOTIDE SEQUENCE [LARGE SCALE GENOMIC DNA]</scope>
    <source>
        <strain evidence="3 4">BIOML-A166</strain>
        <strain evidence="2 5">BIOML-A320</strain>
    </source>
</reference>
<evidence type="ECO:0000313" key="4">
    <source>
        <dbReference type="Proteomes" id="UP000461165"/>
    </source>
</evidence>
<gene>
    <name evidence="3" type="ORF">GBC97_06660</name>
    <name evidence="2" type="ORF">GBK08_06770</name>
</gene>
<evidence type="ECO:0000256" key="1">
    <source>
        <dbReference type="SAM" id="MobiDB-lite"/>
    </source>
</evidence>
<dbReference type="AlphaFoldDB" id="A0A6A2SJ38"/>
<feature type="region of interest" description="Disordered" evidence="1">
    <location>
        <begin position="63"/>
        <end position="82"/>
    </location>
</feature>
<feature type="region of interest" description="Disordered" evidence="1">
    <location>
        <begin position="1"/>
        <end position="49"/>
    </location>
</feature>
<feature type="compositionally biased region" description="Basic residues" evidence="1">
    <location>
        <begin position="1"/>
        <end position="10"/>
    </location>
</feature>
<feature type="compositionally biased region" description="Basic and acidic residues" evidence="1">
    <location>
        <begin position="72"/>
        <end position="82"/>
    </location>
</feature>
<proteinExistence type="predicted"/>
<dbReference type="EMBL" id="WDVF01000010">
    <property type="protein sequence ID" value="KAB7135274.1"/>
    <property type="molecule type" value="Genomic_DNA"/>
</dbReference>
<evidence type="ECO:0000313" key="3">
    <source>
        <dbReference type="EMBL" id="KAB7135274.1"/>
    </source>
</evidence>
<dbReference type="EMBL" id="WEAY01000010">
    <property type="protein sequence ID" value="KAB6838049.1"/>
    <property type="molecule type" value="Genomic_DNA"/>
</dbReference>
<evidence type="ECO:0000313" key="2">
    <source>
        <dbReference type="EMBL" id="KAB6838049.1"/>
    </source>
</evidence>
<accession>A0A6A2SJ38</accession>
<name>A0A6A2SJ38_BIFLN</name>
<protein>
    <submittedName>
        <fullName evidence="2">Uncharacterized protein</fullName>
    </submittedName>
</protein>
<sequence length="164" mass="18245">MGGVFRRRATRRAENRLRSSGSRRSSATRVPIRNRVWTGCPGSAHGTEATTTPHAAALVMPAAPPSASGASEHTRTWTHPDLEHGFGTRRRIRDPRILCNRAFDVRQSGEWAFAQAFFVIHFFGRKTEYAGTPLTLTKPTARRRTDIHENSNSAIFCNMEDSGP</sequence>